<dbReference type="AlphaFoldDB" id="A0A426RG10"/>
<reference evidence="2" key="1">
    <citation type="submission" date="2018-08" db="EMBL/GenBank/DDBJ databases">
        <authorList>
            <person name="Khan S.A."/>
            <person name="J S.E."/>
        </authorList>
    </citation>
    <scope>NUCLEOTIDE SEQUENCE [LARGE SCALE GENOMIC DNA]</scope>
    <source>
        <strain evidence="2">PoM-212</strain>
    </source>
</reference>
<accession>A0A426RG10</accession>
<gene>
    <name evidence="1" type="ORF">DZC72_16255</name>
</gene>
<dbReference type="EMBL" id="QUSX01000003">
    <property type="protein sequence ID" value="RRQ47904.1"/>
    <property type="molecule type" value="Genomic_DNA"/>
</dbReference>
<evidence type="ECO:0000313" key="2">
    <source>
        <dbReference type="Proteomes" id="UP000286990"/>
    </source>
</evidence>
<dbReference type="OrthoDB" id="1376646at2"/>
<proteinExistence type="predicted"/>
<dbReference type="Proteomes" id="UP000286990">
    <property type="component" value="Unassembled WGS sequence"/>
</dbReference>
<comment type="caution">
    <text evidence="1">The sequence shown here is derived from an EMBL/GenBank/DDBJ whole genome shotgun (WGS) entry which is preliminary data.</text>
</comment>
<protein>
    <submittedName>
        <fullName evidence="1">Uncharacterized protein</fullName>
    </submittedName>
</protein>
<dbReference type="RefSeq" id="WP_125223945.1">
    <property type="nucleotide sequence ID" value="NZ_QUSX01000003.1"/>
</dbReference>
<name>A0A426RG10_9FLAO</name>
<sequence length="192" mass="22716">MNIIEKEAEEFYEYGFLNSGIHQDLENIKSSLTSKLYNFNRDRDKLDFLKIVRVKAINDKEEHMKSCTGCGYDEARDIAVFAIDQEIDDINRFYTYEPKEEDEFNVEEESELHKKLNDILEKLEKQGFGQQIIFEEIEDLKNHFNLGKKNWFQLLKGKVVDLTLKKVLDKTIVQEIYNQLSEGFDQAIKMIE</sequence>
<evidence type="ECO:0000313" key="1">
    <source>
        <dbReference type="EMBL" id="RRQ47904.1"/>
    </source>
</evidence>
<keyword evidence="2" id="KW-1185">Reference proteome</keyword>
<organism evidence="1 2">
    <name type="scientific">Maribacter algicola</name>
    <dbReference type="NCBI Taxonomy" id="2498892"/>
    <lineage>
        <taxon>Bacteria</taxon>
        <taxon>Pseudomonadati</taxon>
        <taxon>Bacteroidota</taxon>
        <taxon>Flavobacteriia</taxon>
        <taxon>Flavobacteriales</taxon>
        <taxon>Flavobacteriaceae</taxon>
        <taxon>Maribacter</taxon>
    </lineage>
</organism>
<reference evidence="2" key="2">
    <citation type="submission" date="2018-12" db="EMBL/GenBank/DDBJ databases">
        <title>Maribacter lutimaris sp. nov., isolated from marine sediment.</title>
        <authorList>
            <person name="Kim K.K."/>
        </authorList>
    </citation>
    <scope>NUCLEOTIDE SEQUENCE [LARGE SCALE GENOMIC DNA]</scope>
    <source>
        <strain evidence="2">PoM-212</strain>
    </source>
</reference>